<dbReference type="EMBL" id="AP012279">
    <property type="protein sequence ID" value="BAL76018.1"/>
    <property type="molecule type" value="Genomic_DNA"/>
</dbReference>
<dbReference type="Proteomes" id="UP000007886">
    <property type="component" value="Chromosome"/>
</dbReference>
<dbReference type="RefSeq" id="WP_015685338.1">
    <property type="nucleotide sequence ID" value="NC_017082.1"/>
</dbReference>
<feature type="transmembrane region" description="Helical" evidence="1">
    <location>
        <begin position="50"/>
        <end position="69"/>
    </location>
</feature>
<protein>
    <submittedName>
        <fullName evidence="2">Uncharacterized protein</fullName>
    </submittedName>
</protein>
<keyword evidence="1" id="KW-0812">Transmembrane</keyword>
<keyword evidence="3" id="KW-1185">Reference proteome</keyword>
<accession>A0AAI8M9K7</accession>
<gene>
    <name evidence="2" type="ORF">S23_28060</name>
</gene>
<feature type="transmembrane region" description="Helical" evidence="1">
    <location>
        <begin position="81"/>
        <end position="98"/>
    </location>
</feature>
<dbReference type="KEGG" id="brs:S23_28060"/>
<feature type="transmembrane region" description="Helical" evidence="1">
    <location>
        <begin position="118"/>
        <end position="135"/>
    </location>
</feature>
<proteinExistence type="predicted"/>
<evidence type="ECO:0000313" key="3">
    <source>
        <dbReference type="Proteomes" id="UP000007886"/>
    </source>
</evidence>
<feature type="transmembrane region" description="Helical" evidence="1">
    <location>
        <begin position="12"/>
        <end position="30"/>
    </location>
</feature>
<name>A0AAI8M9K7_9BRAD</name>
<organism evidence="2 3">
    <name type="scientific">Bradyrhizobium cosmicum</name>
    <dbReference type="NCBI Taxonomy" id="1404864"/>
    <lineage>
        <taxon>Bacteria</taxon>
        <taxon>Pseudomonadati</taxon>
        <taxon>Pseudomonadota</taxon>
        <taxon>Alphaproteobacteria</taxon>
        <taxon>Hyphomicrobiales</taxon>
        <taxon>Nitrobacteraceae</taxon>
        <taxon>Bradyrhizobium</taxon>
    </lineage>
</organism>
<reference evidence="2 3" key="1">
    <citation type="journal article" date="2012" name="Microbes Environ.">
        <title>Complete genome sequence of Bradyrhizobium sp. S23321: insights into symbiosis evolution in soil oligotrophs.</title>
        <authorList>
            <person name="Okubo T."/>
            <person name="Tsukui T."/>
            <person name="Maita H."/>
            <person name="Okamoto S."/>
            <person name="Oshima K."/>
            <person name="Fujisawa T."/>
            <person name="Saito A."/>
            <person name="Futamata H."/>
            <person name="Hattori R."/>
            <person name="Shimomura Y."/>
            <person name="Haruta S."/>
            <person name="Morimoto S."/>
            <person name="Wang Y."/>
            <person name="Sakai Y."/>
            <person name="Hattori M."/>
            <person name="Aizawa S."/>
            <person name="Nagashima K.V.P."/>
            <person name="Masuda S."/>
            <person name="Hattori T."/>
            <person name="Yamashita A."/>
            <person name="Bao Z."/>
            <person name="Hayatsu M."/>
            <person name="Kajiya-Kanegae H."/>
            <person name="Yoshinaga I."/>
            <person name="Sakamoto K."/>
            <person name="Toyota K."/>
            <person name="Nakao M."/>
            <person name="Kohara M."/>
            <person name="Anda M."/>
            <person name="Niwa R."/>
            <person name="Jung-Hwan P."/>
            <person name="Sameshima-Saito R."/>
            <person name="Tokuda S."/>
            <person name="Yamamoto S."/>
            <person name="Yamamoto S."/>
            <person name="Yokoyama T."/>
            <person name="Akutsu T."/>
            <person name="Nakamura Y."/>
            <person name="Nakahira-Yanaka Y."/>
            <person name="Takada Hoshino Y."/>
            <person name="Hirakawa H."/>
            <person name="Mitsui H."/>
            <person name="Terasawa K."/>
            <person name="Itakura M."/>
            <person name="Sato S."/>
            <person name="Ikeda-Ohtsubo W."/>
            <person name="Sakakura N."/>
            <person name="Kaminuma E."/>
            <person name="Minamisawa K."/>
        </authorList>
    </citation>
    <scope>NUCLEOTIDE SEQUENCE [LARGE SCALE GENOMIC DNA]</scope>
    <source>
        <strain evidence="2 3">S23321</strain>
    </source>
</reference>
<dbReference type="AlphaFoldDB" id="A0AAI8M9K7"/>
<keyword evidence="1" id="KW-0472">Membrane</keyword>
<sequence>MRLLNYYLEGRRFEWLITVAMLWLAAAMFVSPQILRESAFQWITLIMSPWFTACCLFAIGWVRLVGLLLNGHQVRGRRVGPMIRAVTAAACAVMWVQFDLALVQISISQGFMSPGVPFWSMFVLGELDVAYRVVANGRTA</sequence>
<evidence type="ECO:0000313" key="2">
    <source>
        <dbReference type="EMBL" id="BAL76018.1"/>
    </source>
</evidence>
<evidence type="ECO:0000256" key="1">
    <source>
        <dbReference type="SAM" id="Phobius"/>
    </source>
</evidence>
<keyword evidence="1" id="KW-1133">Transmembrane helix</keyword>